<reference evidence="1 2" key="1">
    <citation type="journal article" date="2018" name="PLoS ONE">
        <title>The draft genome of Kipferlia bialata reveals reductive genome evolution in fornicate parasites.</title>
        <authorList>
            <person name="Tanifuji G."/>
            <person name="Takabayashi S."/>
            <person name="Kume K."/>
            <person name="Takagi M."/>
            <person name="Nakayama T."/>
            <person name="Kamikawa R."/>
            <person name="Inagaki Y."/>
            <person name="Hashimoto T."/>
        </authorList>
    </citation>
    <scope>NUCLEOTIDE SEQUENCE [LARGE SCALE GENOMIC DNA]</scope>
    <source>
        <strain evidence="1">NY0173</strain>
    </source>
</reference>
<sequence length="15" mass="1765">MRHVARRPTLSRDVA</sequence>
<comment type="caution">
    <text evidence="1">The sequence shown here is derived from an EMBL/GenBank/DDBJ whole genome shotgun (WGS) entry which is preliminary data.</text>
</comment>
<keyword evidence="2" id="KW-1185">Reference proteome</keyword>
<evidence type="ECO:0000313" key="1">
    <source>
        <dbReference type="EMBL" id="GCA62939.1"/>
    </source>
</evidence>
<proteinExistence type="predicted"/>
<evidence type="ECO:0000313" key="2">
    <source>
        <dbReference type="Proteomes" id="UP000265618"/>
    </source>
</evidence>
<protein>
    <submittedName>
        <fullName evidence="1">Uncharacterized protein</fullName>
    </submittedName>
</protein>
<dbReference type="EMBL" id="BDIP01001773">
    <property type="protein sequence ID" value="GCA62939.1"/>
    <property type="molecule type" value="Genomic_DNA"/>
</dbReference>
<feature type="non-terminal residue" evidence="1">
    <location>
        <position position="15"/>
    </location>
</feature>
<organism evidence="1 2">
    <name type="scientific">Kipferlia bialata</name>
    <dbReference type="NCBI Taxonomy" id="797122"/>
    <lineage>
        <taxon>Eukaryota</taxon>
        <taxon>Metamonada</taxon>
        <taxon>Carpediemonas-like organisms</taxon>
        <taxon>Kipferlia</taxon>
    </lineage>
</organism>
<accession>A0A391NWU7</accession>
<dbReference type="Proteomes" id="UP000265618">
    <property type="component" value="Unassembled WGS sequence"/>
</dbReference>
<gene>
    <name evidence="1" type="ORF">KIPB_006735</name>
</gene>
<name>A0A391NWU7_9EUKA</name>